<dbReference type="GO" id="GO:0016829">
    <property type="term" value="F:lyase activity"/>
    <property type="evidence" value="ECO:0007669"/>
    <property type="project" value="InterPro"/>
</dbReference>
<feature type="compositionally biased region" description="Basic and acidic residues" evidence="4">
    <location>
        <begin position="1"/>
        <end position="12"/>
    </location>
</feature>
<evidence type="ECO:0000256" key="2">
    <source>
        <dbReference type="ARBA" id="ARBA00006966"/>
    </source>
</evidence>
<evidence type="ECO:0000259" key="5">
    <source>
        <dbReference type="Pfam" id="PF01212"/>
    </source>
</evidence>
<evidence type="ECO:0000256" key="3">
    <source>
        <dbReference type="ARBA" id="ARBA00022898"/>
    </source>
</evidence>
<keyword evidence="7" id="KW-1185">Reference proteome</keyword>
<dbReference type="Gene3D" id="3.40.640.10">
    <property type="entry name" value="Type I PLP-dependent aspartate aminotransferase-like (Major domain)"/>
    <property type="match status" value="1"/>
</dbReference>
<dbReference type="GO" id="GO:0006520">
    <property type="term" value="P:amino acid metabolic process"/>
    <property type="evidence" value="ECO:0007669"/>
    <property type="project" value="InterPro"/>
</dbReference>
<dbReference type="InterPro" id="IPR001597">
    <property type="entry name" value="ArAA_b-elim_lyase/Thr_aldolase"/>
</dbReference>
<feature type="domain" description="Aromatic amino acid beta-eliminating lyase/threonine aldolase" evidence="5">
    <location>
        <begin position="46"/>
        <end position="315"/>
    </location>
</feature>
<dbReference type="PANTHER" id="PTHR48097">
    <property type="entry name" value="L-THREONINE ALDOLASE-RELATED"/>
    <property type="match status" value="1"/>
</dbReference>
<dbReference type="InterPro" id="IPR015422">
    <property type="entry name" value="PyrdxlP-dep_Trfase_small"/>
</dbReference>
<proteinExistence type="inferred from homology"/>
<organism evidence="6 7">
    <name type="scientific">Sanguibacter inulinus</name>
    <dbReference type="NCBI Taxonomy" id="60922"/>
    <lineage>
        <taxon>Bacteria</taxon>
        <taxon>Bacillati</taxon>
        <taxon>Actinomycetota</taxon>
        <taxon>Actinomycetes</taxon>
        <taxon>Micrococcales</taxon>
        <taxon>Sanguibacteraceae</taxon>
        <taxon>Sanguibacter</taxon>
    </lineage>
</organism>
<protein>
    <submittedName>
        <fullName evidence="6">Threonine aldolase</fullName>
    </submittedName>
</protein>
<dbReference type="PANTHER" id="PTHR48097:SF5">
    <property type="entry name" value="LOW SPECIFICITY L-THREONINE ALDOLASE"/>
    <property type="match status" value="1"/>
</dbReference>
<evidence type="ECO:0000256" key="4">
    <source>
        <dbReference type="SAM" id="MobiDB-lite"/>
    </source>
</evidence>
<dbReference type="InterPro" id="IPR015424">
    <property type="entry name" value="PyrdxlP-dep_Trfase"/>
</dbReference>
<accession>A0A853ER38</accession>
<name>A0A853ER38_9MICO</name>
<dbReference type="InterPro" id="IPR015421">
    <property type="entry name" value="PyrdxlP-dep_Trfase_major"/>
</dbReference>
<sequence length="393" mass="42792">MDRDAGEIRGHEAIQPQPSDTLRSCPQGPRDASDLRRKVVDVQPTFASDNYAGAHPEVLAALADVGAGHARAYGADPWTTRLGEVVQRHFGQQALAYPVFNGTGANVVSLMSMLPRWGAVITSRYAHIENDENAAPERVGGLKLLTVDTPDGKLTPERIDEQAWGWGDQHRAQPLAVSLTQSTELGTVYTPDEIRAITTHCHERGMRVHMDGARIANAAAALGTSLRGITTDVGVDVLSFGGTKNGLVLGEAVVVLDPDAVDGVDYIRKMTMQLSSKMRFVSAQLLAILDGDLWLRSAARANAMARRLRSRLDLMIEEGQAPGLSFSQPTESNGLFAVLPRAAADRVREQFAFYDWDAARGEVRWMCAFDTTEEDVDTFAEAIGRELRAERDA</sequence>
<dbReference type="Proteomes" id="UP000561011">
    <property type="component" value="Unassembled WGS sequence"/>
</dbReference>
<dbReference type="AlphaFoldDB" id="A0A853ER38"/>
<comment type="cofactor">
    <cofactor evidence="1">
        <name>pyridoxal 5'-phosphate</name>
        <dbReference type="ChEBI" id="CHEBI:597326"/>
    </cofactor>
</comment>
<comment type="caution">
    <text evidence="6">The sequence shown here is derived from an EMBL/GenBank/DDBJ whole genome shotgun (WGS) entry which is preliminary data.</text>
</comment>
<feature type="region of interest" description="Disordered" evidence="4">
    <location>
        <begin position="1"/>
        <end position="37"/>
    </location>
</feature>
<reference evidence="6 7" key="1">
    <citation type="submission" date="2020-07" db="EMBL/GenBank/DDBJ databases">
        <title>MOT database genomes.</title>
        <authorList>
            <person name="Joseph S."/>
            <person name="Aduse-Opoku J."/>
            <person name="Hashim A."/>
            <person name="Wade W."/>
            <person name="Curtis M."/>
        </authorList>
    </citation>
    <scope>NUCLEOTIDE SEQUENCE [LARGE SCALE GENOMIC DNA]</scope>
    <source>
        <strain evidence="6 7">DSM 100099</strain>
    </source>
</reference>
<comment type="similarity">
    <text evidence="2">Belongs to the threonine aldolase family.</text>
</comment>
<keyword evidence="3" id="KW-0663">Pyridoxal phosphate</keyword>
<dbReference type="SUPFAM" id="SSF53383">
    <property type="entry name" value="PLP-dependent transferases"/>
    <property type="match status" value="1"/>
</dbReference>
<gene>
    <name evidence="6" type="ORF">HZZ10_01490</name>
</gene>
<dbReference type="EMBL" id="JACBYE010000002">
    <property type="protein sequence ID" value="NYS92212.1"/>
    <property type="molecule type" value="Genomic_DNA"/>
</dbReference>
<evidence type="ECO:0000313" key="6">
    <source>
        <dbReference type="EMBL" id="NYS92212.1"/>
    </source>
</evidence>
<evidence type="ECO:0000256" key="1">
    <source>
        <dbReference type="ARBA" id="ARBA00001933"/>
    </source>
</evidence>
<dbReference type="Gene3D" id="3.90.1150.10">
    <property type="entry name" value="Aspartate Aminotransferase, domain 1"/>
    <property type="match status" value="1"/>
</dbReference>
<dbReference type="Pfam" id="PF01212">
    <property type="entry name" value="Beta_elim_lyase"/>
    <property type="match status" value="1"/>
</dbReference>
<evidence type="ECO:0000313" key="7">
    <source>
        <dbReference type="Proteomes" id="UP000561011"/>
    </source>
</evidence>